<name>A0A1I1ZFI6_9ACTN</name>
<reference evidence="1 2" key="1">
    <citation type="submission" date="2016-10" db="EMBL/GenBank/DDBJ databases">
        <authorList>
            <person name="de Groot N.N."/>
        </authorList>
    </citation>
    <scope>NUCLEOTIDE SEQUENCE [LARGE SCALE GENOMIC DNA]</scope>
    <source>
        <strain evidence="1 2">DSM 43019</strain>
    </source>
</reference>
<dbReference type="SUPFAM" id="SSF53335">
    <property type="entry name" value="S-adenosyl-L-methionine-dependent methyltransferases"/>
    <property type="match status" value="1"/>
</dbReference>
<dbReference type="AlphaFoldDB" id="A0A1I1ZFI6"/>
<dbReference type="InterPro" id="IPR029063">
    <property type="entry name" value="SAM-dependent_MTases_sf"/>
</dbReference>
<proteinExistence type="predicted"/>
<dbReference type="Proteomes" id="UP000199645">
    <property type="component" value="Unassembled WGS sequence"/>
</dbReference>
<sequence length="262" mass="28019">MSTVPLPIDPNRPSAARIYDALLGGNHNFAADRAVAARAAEILPEIPQIARANRDFLRRAVRYAAGRGIRQFLDLGSGIPTENNVHEVARAAAPGARVVYVDRDPSAVLYSRHVLGDDEQTAVIESDLRDPAAVLATSPARDLLDLNRPIGILMVAVLHFLPDGPDLDAALDGYLEAAAPGSLLAISHAIPSSDPEPTDRLAELYSRTGTPLVVRDADRVARLFDGWTLVEPGLVPGPQWRPDDGPVTGAERFLTLAGVGER</sequence>
<dbReference type="Pfam" id="PF04672">
    <property type="entry name" value="Methyltransf_19"/>
    <property type="match status" value="1"/>
</dbReference>
<gene>
    <name evidence="1" type="ORF">SAMN05421541_10113</name>
</gene>
<protein>
    <submittedName>
        <fullName evidence="1">S-adenosyl methyltransferase</fullName>
    </submittedName>
</protein>
<keyword evidence="1" id="KW-0489">Methyltransferase</keyword>
<dbReference type="EMBL" id="FONV01000001">
    <property type="protein sequence ID" value="SFE29080.1"/>
    <property type="molecule type" value="Genomic_DNA"/>
</dbReference>
<dbReference type="InterPro" id="IPR006764">
    <property type="entry name" value="SAM_dep_MeTrfase_SAV2177_type"/>
</dbReference>
<dbReference type="GO" id="GO:0032259">
    <property type="term" value="P:methylation"/>
    <property type="evidence" value="ECO:0007669"/>
    <property type="project" value="UniProtKB-KW"/>
</dbReference>
<dbReference type="STRING" id="35752.SAMN05421541_10113"/>
<accession>A0A1I1ZFI6</accession>
<evidence type="ECO:0000313" key="1">
    <source>
        <dbReference type="EMBL" id="SFE29080.1"/>
    </source>
</evidence>
<dbReference type="RefSeq" id="WP_239143355.1">
    <property type="nucleotide sequence ID" value="NZ_BOMT01000014.1"/>
</dbReference>
<keyword evidence="1" id="KW-0808">Transferase</keyword>
<dbReference type="GO" id="GO:0008168">
    <property type="term" value="F:methyltransferase activity"/>
    <property type="evidence" value="ECO:0007669"/>
    <property type="project" value="UniProtKB-KW"/>
</dbReference>
<dbReference type="Gene3D" id="3.40.50.150">
    <property type="entry name" value="Vaccinia Virus protein VP39"/>
    <property type="match status" value="1"/>
</dbReference>
<keyword evidence="2" id="KW-1185">Reference proteome</keyword>
<dbReference type="PIRSF" id="PIRSF017393">
    <property type="entry name" value="MTase_SAV2177"/>
    <property type="match status" value="1"/>
</dbReference>
<evidence type="ECO:0000313" key="2">
    <source>
        <dbReference type="Proteomes" id="UP000199645"/>
    </source>
</evidence>
<organism evidence="1 2">
    <name type="scientific">Actinoplanes philippinensis</name>
    <dbReference type="NCBI Taxonomy" id="35752"/>
    <lineage>
        <taxon>Bacteria</taxon>
        <taxon>Bacillati</taxon>
        <taxon>Actinomycetota</taxon>
        <taxon>Actinomycetes</taxon>
        <taxon>Micromonosporales</taxon>
        <taxon>Micromonosporaceae</taxon>
        <taxon>Actinoplanes</taxon>
    </lineage>
</organism>